<sequence length="33" mass="3880">ADILTKPLPKERFFFLRNELGILDLNNLSQICF</sequence>
<reference evidence="1" key="1">
    <citation type="journal article" date="2004" name="Genome">
        <title>Isolation and characterization of RNase LTR sequences of Ty1-copia retrotransposons in common bean (Phaseolus vulgaris L).</title>
        <authorList>
            <person name="Galindo L.M."/>
            <person name="Gaitan-Solis E."/>
            <person name="Baccam P."/>
            <person name="Tohme J."/>
        </authorList>
    </citation>
    <scope>NUCLEOTIDE SEQUENCE</scope>
</reference>
<feature type="non-terminal residue" evidence="1">
    <location>
        <position position="1"/>
    </location>
</feature>
<gene>
    <name evidence="1" type="primary">RNase H</name>
</gene>
<protein>
    <submittedName>
        <fullName evidence="1">Ribonuclease H</fullName>
    </submittedName>
</protein>
<dbReference type="EMBL" id="AY524252">
    <property type="protein sequence ID" value="AAS18549.1"/>
    <property type="molecule type" value="Genomic_DNA"/>
</dbReference>
<evidence type="ECO:0000313" key="1">
    <source>
        <dbReference type="EMBL" id="AAS18549.1"/>
    </source>
</evidence>
<proteinExistence type="predicted"/>
<organism evidence="1">
    <name type="scientific">Phaseolus vulgaris</name>
    <name type="common">Kidney bean</name>
    <name type="synonym">French bean</name>
    <dbReference type="NCBI Taxonomy" id="3885"/>
    <lineage>
        <taxon>Eukaryota</taxon>
        <taxon>Viridiplantae</taxon>
        <taxon>Streptophyta</taxon>
        <taxon>Embryophyta</taxon>
        <taxon>Tracheophyta</taxon>
        <taxon>Spermatophyta</taxon>
        <taxon>Magnoliopsida</taxon>
        <taxon>eudicotyledons</taxon>
        <taxon>Gunneridae</taxon>
        <taxon>Pentapetalae</taxon>
        <taxon>rosids</taxon>
        <taxon>fabids</taxon>
        <taxon>Fabales</taxon>
        <taxon>Fabaceae</taxon>
        <taxon>Papilionoideae</taxon>
        <taxon>50 kb inversion clade</taxon>
        <taxon>NPAAA clade</taxon>
        <taxon>indigoferoid/millettioid clade</taxon>
        <taxon>Phaseoleae</taxon>
        <taxon>Phaseolus</taxon>
    </lineage>
</organism>
<name>Q6QVE7_PHAVU</name>
<dbReference type="AlphaFoldDB" id="Q6QVE7"/>
<accession>Q6QVE7</accession>